<comment type="cofactor">
    <cofactor evidence="1 8">
        <name>heme</name>
        <dbReference type="ChEBI" id="CHEBI:30413"/>
    </cofactor>
</comment>
<dbReference type="GO" id="GO:0020037">
    <property type="term" value="F:heme binding"/>
    <property type="evidence" value="ECO:0007669"/>
    <property type="project" value="InterPro"/>
</dbReference>
<dbReference type="InterPro" id="IPR002401">
    <property type="entry name" value="Cyt_P450_E_grp-I"/>
</dbReference>
<keyword evidence="5 9" id="KW-0560">Oxidoreductase</keyword>
<dbReference type="PROSITE" id="PS00086">
    <property type="entry name" value="CYTOCHROME_P450"/>
    <property type="match status" value="1"/>
</dbReference>
<dbReference type="GeneID" id="8851786"/>
<dbReference type="OMA" id="YDSHRAT"/>
<proteinExistence type="inferred from homology"/>
<reference evidence="10 11" key="1">
    <citation type="journal article" date="2010" name="Cell">
        <title>The genome of Naegleria gruberi illuminates early eukaryotic versatility.</title>
        <authorList>
            <person name="Fritz-Laylin L.K."/>
            <person name="Prochnik S.E."/>
            <person name="Ginger M.L."/>
            <person name="Dacks J.B."/>
            <person name="Carpenter M.L."/>
            <person name="Field M.C."/>
            <person name="Kuo A."/>
            <person name="Paredez A."/>
            <person name="Chapman J."/>
            <person name="Pham J."/>
            <person name="Shu S."/>
            <person name="Neupane R."/>
            <person name="Cipriano M."/>
            <person name="Mancuso J."/>
            <person name="Tu H."/>
            <person name="Salamov A."/>
            <person name="Lindquist E."/>
            <person name="Shapiro H."/>
            <person name="Lucas S."/>
            <person name="Grigoriev I.V."/>
            <person name="Cande W.Z."/>
            <person name="Fulton C."/>
            <person name="Rokhsar D.S."/>
            <person name="Dawson S.C."/>
        </authorList>
    </citation>
    <scope>NUCLEOTIDE SEQUENCE [LARGE SCALE GENOMIC DNA]</scope>
    <source>
        <strain evidence="10 11">NEG-M</strain>
    </source>
</reference>
<dbReference type="SUPFAM" id="SSF48264">
    <property type="entry name" value="Cytochrome P450"/>
    <property type="match status" value="1"/>
</dbReference>
<evidence type="ECO:0000256" key="8">
    <source>
        <dbReference type="PIRSR" id="PIRSR602401-1"/>
    </source>
</evidence>
<dbReference type="VEuPathDB" id="AmoebaDB:NAEGRDRAFT_69960"/>
<keyword evidence="4 8" id="KW-0479">Metal-binding</keyword>
<protein>
    <submittedName>
        <fullName evidence="10">Predicted protein</fullName>
    </submittedName>
</protein>
<accession>D2VM00</accession>
<dbReference type="RefSeq" id="XP_002674977.1">
    <property type="nucleotide sequence ID" value="XM_002674931.1"/>
</dbReference>
<dbReference type="PANTHER" id="PTHR24292">
    <property type="entry name" value="CYTOCHROME P450"/>
    <property type="match status" value="1"/>
</dbReference>
<dbReference type="GO" id="GO:0004497">
    <property type="term" value="F:monooxygenase activity"/>
    <property type="evidence" value="ECO:0007669"/>
    <property type="project" value="UniProtKB-KW"/>
</dbReference>
<keyword evidence="7 9" id="KW-0503">Monooxygenase</keyword>
<feature type="binding site" description="axial binding residue" evidence="8">
    <location>
        <position position="422"/>
    </location>
    <ligand>
        <name>heme</name>
        <dbReference type="ChEBI" id="CHEBI:30413"/>
    </ligand>
    <ligandPart>
        <name>Fe</name>
        <dbReference type="ChEBI" id="CHEBI:18248"/>
    </ligandPart>
</feature>
<dbReference type="GO" id="GO:0016705">
    <property type="term" value="F:oxidoreductase activity, acting on paired donors, with incorporation or reduction of molecular oxygen"/>
    <property type="evidence" value="ECO:0007669"/>
    <property type="project" value="InterPro"/>
</dbReference>
<keyword evidence="6 8" id="KW-0408">Iron</keyword>
<evidence type="ECO:0000256" key="2">
    <source>
        <dbReference type="ARBA" id="ARBA00010617"/>
    </source>
</evidence>
<dbReference type="PANTHER" id="PTHR24292:SF54">
    <property type="entry name" value="CYP9F3-RELATED"/>
    <property type="match status" value="1"/>
</dbReference>
<evidence type="ECO:0000256" key="3">
    <source>
        <dbReference type="ARBA" id="ARBA00022617"/>
    </source>
</evidence>
<dbReference type="InterPro" id="IPR017972">
    <property type="entry name" value="Cyt_P450_CS"/>
</dbReference>
<dbReference type="PRINTS" id="PR00385">
    <property type="entry name" value="P450"/>
</dbReference>
<name>D2VM00_NAEGR</name>
<dbReference type="Proteomes" id="UP000006671">
    <property type="component" value="Unassembled WGS sequence"/>
</dbReference>
<evidence type="ECO:0000256" key="9">
    <source>
        <dbReference type="RuleBase" id="RU000461"/>
    </source>
</evidence>
<evidence type="ECO:0000256" key="6">
    <source>
        <dbReference type="ARBA" id="ARBA00023004"/>
    </source>
</evidence>
<dbReference type="Pfam" id="PF00067">
    <property type="entry name" value="p450"/>
    <property type="match status" value="2"/>
</dbReference>
<dbReference type="STRING" id="5762.D2VM00"/>
<keyword evidence="11" id="KW-1185">Reference proteome</keyword>
<dbReference type="InterPro" id="IPR050476">
    <property type="entry name" value="Insect_CytP450_Detox"/>
</dbReference>
<keyword evidence="3 8" id="KW-0349">Heme</keyword>
<comment type="similarity">
    <text evidence="2 9">Belongs to the cytochrome P450 family.</text>
</comment>
<evidence type="ECO:0000313" key="10">
    <source>
        <dbReference type="EMBL" id="EFC42233.1"/>
    </source>
</evidence>
<dbReference type="KEGG" id="ngr:NAEGRDRAFT_69960"/>
<evidence type="ECO:0000256" key="7">
    <source>
        <dbReference type="ARBA" id="ARBA00023033"/>
    </source>
</evidence>
<dbReference type="InterPro" id="IPR036396">
    <property type="entry name" value="Cyt_P450_sf"/>
</dbReference>
<dbReference type="eggNOG" id="KOG0158">
    <property type="taxonomic scope" value="Eukaryota"/>
</dbReference>
<dbReference type="GO" id="GO:0005506">
    <property type="term" value="F:iron ion binding"/>
    <property type="evidence" value="ECO:0007669"/>
    <property type="project" value="InterPro"/>
</dbReference>
<evidence type="ECO:0000256" key="4">
    <source>
        <dbReference type="ARBA" id="ARBA00022723"/>
    </source>
</evidence>
<dbReference type="PRINTS" id="PR00463">
    <property type="entry name" value="EP450I"/>
</dbReference>
<evidence type="ECO:0000256" key="5">
    <source>
        <dbReference type="ARBA" id="ARBA00023002"/>
    </source>
</evidence>
<dbReference type="OrthoDB" id="1470350at2759"/>
<dbReference type="InParanoid" id="D2VM00"/>
<organism evidence="11">
    <name type="scientific">Naegleria gruberi</name>
    <name type="common">Amoeba</name>
    <dbReference type="NCBI Taxonomy" id="5762"/>
    <lineage>
        <taxon>Eukaryota</taxon>
        <taxon>Discoba</taxon>
        <taxon>Heterolobosea</taxon>
        <taxon>Tetramitia</taxon>
        <taxon>Eutetramitia</taxon>
        <taxon>Vahlkampfiidae</taxon>
        <taxon>Naegleria</taxon>
    </lineage>
</organism>
<dbReference type="EMBL" id="GG738881">
    <property type="protein sequence ID" value="EFC42233.1"/>
    <property type="molecule type" value="Genomic_DNA"/>
</dbReference>
<evidence type="ECO:0000313" key="11">
    <source>
        <dbReference type="Proteomes" id="UP000006671"/>
    </source>
</evidence>
<dbReference type="Gene3D" id="1.10.630.10">
    <property type="entry name" value="Cytochrome P450"/>
    <property type="match status" value="2"/>
</dbReference>
<dbReference type="FunCoup" id="D2VM00">
    <property type="interactions" value="299"/>
</dbReference>
<dbReference type="AlphaFoldDB" id="D2VM00"/>
<gene>
    <name evidence="10" type="ORF">NAEGRDRAFT_69960</name>
</gene>
<dbReference type="InterPro" id="IPR001128">
    <property type="entry name" value="Cyt_P450"/>
</dbReference>
<sequence>MILTLTVITLLTILCYVAIKIYLNYQKVSHIPGGWQVMSFFWRIPFFSEYMFVNNHHAILDLMRKKGDLENGITRVSLMDRNLVYISNKEMLKEVIITKGNNFPKYFRPYEVFKTFGDNLLTILDANSSSWKSHHQICSPAFTSQNLEYLCEYSSECVDELFSTRWGKKEQELEIGGKTVKGYLTRDIKSDFSDITLSILGRVGFDLDFGIFEKSSDSEIASNGTIKERKHEIEKQFGSSGERMNRRDLLSCLIEANLVQKGVLTDNEIKSDAFIFSLAGHETTSTTLQWICYELGKRPDIQQKAREEIDSILGVGESRRNPTYDDFPKLNYLNQCIMEGLRLHPPVLANFRVAKKSTTIGKYNIPKGTIVAIDLFGSHANENNWTEPSDFIPERFSSDFEERQKTHTDFTWIPFSMGQRKCIGYKFAQYEAFTILSRILQFYEIITLNNESNPSEKVRELPGPTVGPGNLVLFFNKRKF</sequence>
<evidence type="ECO:0000256" key="1">
    <source>
        <dbReference type="ARBA" id="ARBA00001971"/>
    </source>
</evidence>